<dbReference type="Proteomes" id="UP000461234">
    <property type="component" value="Unassembled WGS sequence"/>
</dbReference>
<dbReference type="EMBL" id="RXLU01000049">
    <property type="protein sequence ID" value="RTQ80500.1"/>
    <property type="molecule type" value="Genomic_DNA"/>
</dbReference>
<dbReference type="PROSITE" id="PS00070">
    <property type="entry name" value="ALDEHYDE_DEHYDR_CYS"/>
    <property type="match status" value="1"/>
</dbReference>
<dbReference type="GO" id="GO:0005829">
    <property type="term" value="C:cytosol"/>
    <property type="evidence" value="ECO:0007669"/>
    <property type="project" value="TreeGrafter"/>
</dbReference>
<evidence type="ECO:0000256" key="1">
    <source>
        <dbReference type="ARBA" id="ARBA00009986"/>
    </source>
</evidence>
<dbReference type="GO" id="GO:0009450">
    <property type="term" value="P:gamma-aminobutyric acid catabolic process"/>
    <property type="evidence" value="ECO:0007669"/>
    <property type="project" value="InterPro"/>
</dbReference>
<evidence type="ECO:0000313" key="9">
    <source>
        <dbReference type="Proteomes" id="UP000461234"/>
    </source>
</evidence>
<dbReference type="EC" id="1.2.1.-" evidence="6"/>
<dbReference type="FunFam" id="3.40.309.10:FF:000004">
    <property type="entry name" value="Succinate-semialdehyde dehydrogenase I"/>
    <property type="match status" value="1"/>
</dbReference>
<dbReference type="GO" id="GO:0004777">
    <property type="term" value="F:succinate-semialdehyde dehydrogenase (NAD+) activity"/>
    <property type="evidence" value="ECO:0007669"/>
    <property type="project" value="TreeGrafter"/>
</dbReference>
<keyword evidence="2 4" id="KW-0560">Oxidoreductase</keyword>
<evidence type="ECO:0000256" key="3">
    <source>
        <dbReference type="PROSITE-ProRule" id="PRU10007"/>
    </source>
</evidence>
<dbReference type="SUPFAM" id="SSF53720">
    <property type="entry name" value="ALDH-like"/>
    <property type="match status" value="1"/>
</dbReference>
<feature type="active site" evidence="3">
    <location>
        <position position="253"/>
    </location>
</feature>
<dbReference type="NCBIfam" id="TIGR01780">
    <property type="entry name" value="SSADH"/>
    <property type="match status" value="1"/>
</dbReference>
<dbReference type="InterPro" id="IPR029510">
    <property type="entry name" value="Ald_DH_CS_GLU"/>
</dbReference>
<dbReference type="EMBL" id="WIOC01000001">
    <property type="protein sequence ID" value="MQR47826.1"/>
    <property type="molecule type" value="Genomic_DNA"/>
</dbReference>
<evidence type="ECO:0000259" key="5">
    <source>
        <dbReference type="Pfam" id="PF00171"/>
    </source>
</evidence>
<evidence type="ECO:0000256" key="4">
    <source>
        <dbReference type="RuleBase" id="RU003345"/>
    </source>
</evidence>
<name>A0A432AII4_ACIBA</name>
<protein>
    <submittedName>
        <fullName evidence="6 7">Succinate-semialdehyde dehydrogenase</fullName>
        <ecNumber evidence="6">1.2.1.-</ecNumber>
    </submittedName>
</protein>
<evidence type="ECO:0000313" key="6">
    <source>
        <dbReference type="EMBL" id="MQR47826.1"/>
    </source>
</evidence>
<dbReference type="Pfam" id="PF00171">
    <property type="entry name" value="Aldedh"/>
    <property type="match status" value="1"/>
</dbReference>
<evidence type="ECO:0000256" key="2">
    <source>
        <dbReference type="ARBA" id="ARBA00023002"/>
    </source>
</evidence>
<sequence length="482" mass="51852">MIQNNLQYLLKHPDISLEAPASNDYIEVNDAATGETLAWVKTYDRGGVEAAINRSAKAQAAWKKQTALARADVLLAWYNLMLEHKENLAQILTAEQGKPLAEARGEIGYAASFIRWFAEQARRVDGEVLTPTLPNQRLLVIKQAIGVTAAITPWNFPAAMITRKAGPAIAAGCSMLVKPAEQTPLTAYALEVLALQAGLPADVLINISGDAVEVGKTLCESDIVRKLSFTGSTQVGRILMQQCAPTIKKLSLELGGNAPVLVFDDANLEQAVQGIMASKYRNSGQTCVCANRIYVQDGIYDALAERLVEAVSKLKVGDGRQEGSTQGPLIDEDAIAKVQSHIADATEKGATVRIGGKRSALGGTFFEPTVLTGVTQDMKVSKEETFGPLAPLFRFKTEDEAVAMANDTEFGLAAYLFTQSTARQWRVGEALEYGMVGINTGAISNEVAPFGGVKQSGLGREGSKFGIEEYVEMKYLCVDLSE</sequence>
<dbReference type="PANTHER" id="PTHR43353:SF5">
    <property type="entry name" value="SUCCINATE-SEMIALDEHYDE DEHYDROGENASE, MITOCHONDRIAL"/>
    <property type="match status" value="1"/>
</dbReference>
<dbReference type="InterPro" id="IPR010102">
    <property type="entry name" value="Succ_semiAld_DH"/>
</dbReference>
<dbReference type="PANTHER" id="PTHR43353">
    <property type="entry name" value="SUCCINATE-SEMIALDEHYDE DEHYDROGENASE, MITOCHONDRIAL"/>
    <property type="match status" value="1"/>
</dbReference>
<reference evidence="7 8" key="1">
    <citation type="submission" date="2018-12" db="EMBL/GenBank/DDBJ databases">
        <title>Draft Genome Sequences Human Pathogenic Acinetobacter baumannii Strains.</title>
        <authorList>
            <person name="Madhi M."/>
            <person name="Ronco T."/>
            <person name="Olsen R.H."/>
            <person name="Hassani A."/>
        </authorList>
    </citation>
    <scope>NUCLEOTIDE SEQUENCE [LARGE SCALE GENOMIC DNA]</scope>
    <source>
        <strain evidence="7 8">AB3</strain>
    </source>
</reference>
<dbReference type="Proteomes" id="UP000268239">
    <property type="component" value="Unassembled WGS sequence"/>
</dbReference>
<accession>A0A432AII4</accession>
<dbReference type="InterPro" id="IPR016161">
    <property type="entry name" value="Ald_DH/histidinol_DH"/>
</dbReference>
<dbReference type="Gene3D" id="3.40.605.10">
    <property type="entry name" value="Aldehyde Dehydrogenase, Chain A, domain 1"/>
    <property type="match status" value="1"/>
</dbReference>
<comment type="similarity">
    <text evidence="1 4">Belongs to the aldehyde dehydrogenase family.</text>
</comment>
<dbReference type="FunFam" id="3.40.605.10:FF:000005">
    <property type="entry name" value="Succinate-semialdehyde dehydrogenase I"/>
    <property type="match status" value="1"/>
</dbReference>
<organism evidence="6 9">
    <name type="scientific">Acinetobacter baumannii</name>
    <dbReference type="NCBI Taxonomy" id="470"/>
    <lineage>
        <taxon>Bacteria</taxon>
        <taxon>Pseudomonadati</taxon>
        <taxon>Pseudomonadota</taxon>
        <taxon>Gammaproteobacteria</taxon>
        <taxon>Moraxellales</taxon>
        <taxon>Moraxellaceae</taxon>
        <taxon>Acinetobacter</taxon>
        <taxon>Acinetobacter calcoaceticus/baumannii complex</taxon>
    </lineage>
</organism>
<feature type="domain" description="Aldehyde dehydrogenase" evidence="5">
    <location>
        <begin position="23"/>
        <end position="475"/>
    </location>
</feature>
<dbReference type="AlphaFoldDB" id="A0A432AII4"/>
<dbReference type="Gene3D" id="3.40.309.10">
    <property type="entry name" value="Aldehyde Dehydrogenase, Chain A, domain 2"/>
    <property type="match status" value="1"/>
</dbReference>
<evidence type="ECO:0000313" key="8">
    <source>
        <dbReference type="Proteomes" id="UP000268239"/>
    </source>
</evidence>
<reference evidence="6 9" key="2">
    <citation type="submission" date="2019-10" db="EMBL/GenBank/DDBJ databases">
        <title>Genetic environment of the oxa23 gene and comparative analysis of carbapenem resistant Acinetobacter baumannii isolates belonging to global clone 1, lineage 2 recovered in a burns hospital outbreak in 2012-2013.</title>
        <authorList>
            <person name="Douraghi M."/>
            <person name="Aris P."/>
            <person name="Kenyon J."/>
            <person name="Hamidian M."/>
        </authorList>
    </citation>
    <scope>NUCLEOTIDE SEQUENCE [LARGE SCALE GENOMIC DNA]</scope>
    <source>
        <strain evidence="6 9">ABS103</strain>
    </source>
</reference>
<dbReference type="InterPro" id="IPR050740">
    <property type="entry name" value="Aldehyde_DH_Superfamily"/>
</dbReference>
<dbReference type="InterPro" id="IPR016163">
    <property type="entry name" value="Ald_DH_C"/>
</dbReference>
<dbReference type="RefSeq" id="WP_000615694.1">
    <property type="nucleotide sequence ID" value="NZ_JAENTD010000045.1"/>
</dbReference>
<proteinExistence type="inferred from homology"/>
<dbReference type="CDD" id="cd07103">
    <property type="entry name" value="ALDH_F5_SSADH_GabD"/>
    <property type="match status" value="1"/>
</dbReference>
<dbReference type="InterPro" id="IPR015590">
    <property type="entry name" value="Aldehyde_DH_dom"/>
</dbReference>
<comment type="caution">
    <text evidence="6">The sequence shown here is derived from an EMBL/GenBank/DDBJ whole genome shotgun (WGS) entry which is preliminary data.</text>
</comment>
<dbReference type="InterPro" id="IPR016160">
    <property type="entry name" value="Ald_DH_CS_CYS"/>
</dbReference>
<dbReference type="PROSITE" id="PS00687">
    <property type="entry name" value="ALDEHYDE_DEHYDR_GLU"/>
    <property type="match status" value="1"/>
</dbReference>
<dbReference type="InterPro" id="IPR016162">
    <property type="entry name" value="Ald_DH_N"/>
</dbReference>
<evidence type="ECO:0000313" key="7">
    <source>
        <dbReference type="EMBL" id="RTQ80500.1"/>
    </source>
</evidence>
<gene>
    <name evidence="7" type="ORF">EJ062_09035</name>
    <name evidence="6" type="ORF">F2P40_00485</name>
</gene>